<dbReference type="Gene3D" id="3.30.160.60">
    <property type="entry name" value="Classic Zinc Finger"/>
    <property type="match status" value="1"/>
</dbReference>
<sequence>MSSLSDTAADTIQQHAGQEDGLNLEALLNPEFYCREVDFVIPEMVIDSLCQDGWNIPNPCTPRVPNIQPAPVSNSENFNLATLINAENFLSWNASSLLDQLENELPDELQKSEPKIIAGGIIAEQQRTNSFDPFRTQTVRIPRSDTLSSEVDFEPPNIQTDTNQPMNMMRQQGGCIDNPHTIYLPNIQTVKTSNPEHFNPPNNVENFLLRGGSSLLTHFVNRLPENEFHKSAPVITAGEIIAEQQYTSLSNPYGTQTVRTTRSDTLSSEMDFELPVKKTDTDQQNIEQDNLNSNTVMISSKPMDTEFFLLDFDTPEPPMNTLHEQGRGIAQAIHTPNVQAAETLNPERFSFVTINRRENFLPSESNSPVTQSENHPPEAKLRKKDPDIIVGWIIATPLHTNLVTPYDGQTTKASTLGTIEGLAPQQDSAQEYLMAQYHCSYVSCNTRTSSFQEFKVHLRGHNREGENRCYWLNCGQNFSSPQNLDLHFSDHLMVDYSRPDKHKCTECGQFFCAESLLQLHRKSIHPQGKSRLILMKPSEKKKKTHYPEYHSIVCIYTYVCASMYVSLCMQIIQFWNDKYLTKRDFSLHTN</sequence>
<proteinExistence type="predicted"/>
<name>A0A183DW51_9BILA</name>
<dbReference type="PROSITE" id="PS50157">
    <property type="entry name" value="ZINC_FINGER_C2H2_2"/>
    <property type="match status" value="1"/>
</dbReference>
<dbReference type="WBParaSite" id="GPUH_0001295601-mRNA-1">
    <property type="protein sequence ID" value="GPUH_0001295601-mRNA-1"/>
    <property type="gene ID" value="GPUH_0001295601"/>
</dbReference>
<protein>
    <submittedName>
        <fullName evidence="6">C2H2-type domain-containing protein</fullName>
    </submittedName>
</protein>
<feature type="domain" description="C2H2-type" evidence="3">
    <location>
        <begin position="502"/>
        <end position="530"/>
    </location>
</feature>
<dbReference type="AlphaFoldDB" id="A0A183DW51"/>
<feature type="region of interest" description="Disordered" evidence="2">
    <location>
        <begin position="145"/>
        <end position="165"/>
    </location>
</feature>
<feature type="region of interest" description="Disordered" evidence="2">
    <location>
        <begin position="361"/>
        <end position="382"/>
    </location>
</feature>
<evidence type="ECO:0000256" key="2">
    <source>
        <dbReference type="SAM" id="MobiDB-lite"/>
    </source>
</evidence>
<dbReference type="GO" id="GO:0008270">
    <property type="term" value="F:zinc ion binding"/>
    <property type="evidence" value="ECO:0007669"/>
    <property type="project" value="UniProtKB-KW"/>
</dbReference>
<dbReference type="OrthoDB" id="9984614at2759"/>
<keyword evidence="1" id="KW-0863">Zinc-finger</keyword>
<organism evidence="6">
    <name type="scientific">Gongylonema pulchrum</name>
    <dbReference type="NCBI Taxonomy" id="637853"/>
    <lineage>
        <taxon>Eukaryota</taxon>
        <taxon>Metazoa</taxon>
        <taxon>Ecdysozoa</taxon>
        <taxon>Nematoda</taxon>
        <taxon>Chromadorea</taxon>
        <taxon>Rhabditida</taxon>
        <taxon>Spirurina</taxon>
        <taxon>Spiruromorpha</taxon>
        <taxon>Spiruroidea</taxon>
        <taxon>Gongylonematidae</taxon>
        <taxon>Gongylonema</taxon>
    </lineage>
</organism>
<keyword evidence="1" id="KW-0479">Metal-binding</keyword>
<dbReference type="EMBL" id="UYRT01079760">
    <property type="protein sequence ID" value="VDN21343.1"/>
    <property type="molecule type" value="Genomic_DNA"/>
</dbReference>
<accession>A0A183DW51</accession>
<evidence type="ECO:0000313" key="6">
    <source>
        <dbReference type="WBParaSite" id="GPUH_0001295601-mRNA-1"/>
    </source>
</evidence>
<keyword evidence="5" id="KW-1185">Reference proteome</keyword>
<dbReference type="SMART" id="SM00355">
    <property type="entry name" value="ZnF_C2H2"/>
    <property type="match status" value="3"/>
</dbReference>
<feature type="compositionally biased region" description="Polar residues" evidence="2">
    <location>
        <begin position="362"/>
        <end position="374"/>
    </location>
</feature>
<dbReference type="InterPro" id="IPR013087">
    <property type="entry name" value="Znf_C2H2_type"/>
</dbReference>
<dbReference type="Proteomes" id="UP000271098">
    <property type="component" value="Unassembled WGS sequence"/>
</dbReference>
<dbReference type="PROSITE" id="PS00028">
    <property type="entry name" value="ZINC_FINGER_C2H2_1"/>
    <property type="match status" value="1"/>
</dbReference>
<evidence type="ECO:0000313" key="4">
    <source>
        <dbReference type="EMBL" id="VDN21343.1"/>
    </source>
</evidence>
<reference evidence="4 5" key="2">
    <citation type="submission" date="2018-11" db="EMBL/GenBank/DDBJ databases">
        <authorList>
            <consortium name="Pathogen Informatics"/>
        </authorList>
    </citation>
    <scope>NUCLEOTIDE SEQUENCE [LARGE SCALE GENOMIC DNA]</scope>
</reference>
<gene>
    <name evidence="4" type="ORF">GPUH_LOCUS12942</name>
</gene>
<keyword evidence="1" id="KW-0862">Zinc</keyword>
<evidence type="ECO:0000256" key="1">
    <source>
        <dbReference type="PROSITE-ProRule" id="PRU00042"/>
    </source>
</evidence>
<evidence type="ECO:0000313" key="5">
    <source>
        <dbReference type="Proteomes" id="UP000271098"/>
    </source>
</evidence>
<evidence type="ECO:0000259" key="3">
    <source>
        <dbReference type="PROSITE" id="PS50157"/>
    </source>
</evidence>
<reference evidence="6" key="1">
    <citation type="submission" date="2016-06" db="UniProtKB">
        <authorList>
            <consortium name="WormBaseParasite"/>
        </authorList>
    </citation>
    <scope>IDENTIFICATION</scope>
</reference>